<name>A0A919CNH9_9PROT</name>
<gene>
    <name evidence="2" type="ORF">GCM10017083_12920</name>
</gene>
<sequence>MIRTPGWHAERRGAEAMTHPGGADRSRVVDLAARRRKPPAKRVPGEPVAFGVELPARGDLVFSVAALTQLITIADQAGLDAAGDLGNAIASLRRRLRAHDIGLPPALEDMIEGLGDRPAGGADLHLLQGGTS</sequence>
<reference evidence="2" key="1">
    <citation type="journal article" date="2014" name="Int. J. Syst. Evol. Microbiol.">
        <title>Complete genome sequence of Corynebacterium casei LMG S-19264T (=DSM 44701T), isolated from a smear-ripened cheese.</title>
        <authorList>
            <consortium name="US DOE Joint Genome Institute (JGI-PGF)"/>
            <person name="Walter F."/>
            <person name="Albersmeier A."/>
            <person name="Kalinowski J."/>
            <person name="Ruckert C."/>
        </authorList>
    </citation>
    <scope>NUCLEOTIDE SEQUENCE</scope>
    <source>
        <strain evidence="2">KCTC 42651</strain>
    </source>
</reference>
<keyword evidence="3" id="KW-1185">Reference proteome</keyword>
<protein>
    <submittedName>
        <fullName evidence="2">Uncharacterized protein</fullName>
    </submittedName>
</protein>
<dbReference type="AlphaFoldDB" id="A0A919CNH9"/>
<dbReference type="EMBL" id="BMZS01000003">
    <property type="protein sequence ID" value="GHD45238.1"/>
    <property type="molecule type" value="Genomic_DNA"/>
</dbReference>
<evidence type="ECO:0000256" key="1">
    <source>
        <dbReference type="SAM" id="MobiDB-lite"/>
    </source>
</evidence>
<reference evidence="2" key="2">
    <citation type="submission" date="2020-09" db="EMBL/GenBank/DDBJ databases">
        <authorList>
            <person name="Sun Q."/>
            <person name="Kim S."/>
        </authorList>
    </citation>
    <scope>NUCLEOTIDE SEQUENCE</scope>
    <source>
        <strain evidence="2">KCTC 42651</strain>
    </source>
</reference>
<proteinExistence type="predicted"/>
<feature type="region of interest" description="Disordered" evidence="1">
    <location>
        <begin position="1"/>
        <end position="26"/>
    </location>
</feature>
<accession>A0A919CNH9</accession>
<comment type="caution">
    <text evidence="2">The sequence shown here is derived from an EMBL/GenBank/DDBJ whole genome shotgun (WGS) entry which is preliminary data.</text>
</comment>
<organism evidence="2 3">
    <name type="scientific">Thalassobaculum fulvum</name>
    <dbReference type="NCBI Taxonomy" id="1633335"/>
    <lineage>
        <taxon>Bacteria</taxon>
        <taxon>Pseudomonadati</taxon>
        <taxon>Pseudomonadota</taxon>
        <taxon>Alphaproteobacteria</taxon>
        <taxon>Rhodospirillales</taxon>
        <taxon>Thalassobaculaceae</taxon>
        <taxon>Thalassobaculum</taxon>
    </lineage>
</organism>
<evidence type="ECO:0000313" key="3">
    <source>
        <dbReference type="Proteomes" id="UP000630353"/>
    </source>
</evidence>
<evidence type="ECO:0000313" key="2">
    <source>
        <dbReference type="EMBL" id="GHD45238.1"/>
    </source>
</evidence>
<dbReference type="Proteomes" id="UP000630353">
    <property type="component" value="Unassembled WGS sequence"/>
</dbReference>